<sequence length="282" mass="30288">MIHKDKVYLTMPQNNTNATAGCDMDVGFRVQYSDLAMLQWVQLQVLNTDEDIVVDNLDNSTRTEWDDVRLKNITWSIPTDLTPGDYILRAFGDAVYYCTENGIRTLCPLPLEDRVTIHVAAPLQSGNDPASSPLECPANLTPISKPKTSSASSLLSPSSSSSSSSSSFEFTSASPILQFNIDPEVLKLLQSDDHLAKEQDQEQKVTPGHIGEGLSVEIGKGLSQKSDPAKDISGMNGKDGMKKDGSESAINGAGGAGQWTVVDRVGSRTSLAVLLAVAFVLV</sequence>
<comment type="caution">
    <text evidence="2">The sequence shown here is derived from an EMBL/GenBank/DDBJ whole genome shotgun (WGS) entry which is preliminary data.</text>
</comment>
<dbReference type="Proteomes" id="UP001194696">
    <property type="component" value="Unassembled WGS sequence"/>
</dbReference>
<reference evidence="2 3" key="1">
    <citation type="journal article" date="2020" name="Fungal Divers.">
        <title>Resolving the Mortierellaceae phylogeny through synthesis of multi-gene phylogenetics and phylogenomics.</title>
        <authorList>
            <person name="Vandepol N."/>
            <person name="Liber J."/>
            <person name="Desiro A."/>
            <person name="Na H."/>
            <person name="Kennedy M."/>
            <person name="Barry K."/>
            <person name="Grigoriev I.V."/>
            <person name="Miller A.N."/>
            <person name="O'Donnell K."/>
            <person name="Stajich J.E."/>
            <person name="Bonito G."/>
        </authorList>
    </citation>
    <scope>NUCLEOTIDE SEQUENCE [LARGE SCALE GENOMIC DNA]</scope>
    <source>
        <strain evidence="2 3">AD045</strain>
    </source>
</reference>
<accession>A0ABQ7KCW6</accession>
<feature type="region of interest" description="Disordered" evidence="1">
    <location>
        <begin position="218"/>
        <end position="242"/>
    </location>
</feature>
<evidence type="ECO:0000313" key="2">
    <source>
        <dbReference type="EMBL" id="KAG0296181.1"/>
    </source>
</evidence>
<name>A0ABQ7KCW6_9FUNG</name>
<organism evidence="2 3">
    <name type="scientific">Linnemannia gamsii</name>
    <dbReference type="NCBI Taxonomy" id="64522"/>
    <lineage>
        <taxon>Eukaryota</taxon>
        <taxon>Fungi</taxon>
        <taxon>Fungi incertae sedis</taxon>
        <taxon>Mucoromycota</taxon>
        <taxon>Mortierellomycotina</taxon>
        <taxon>Mortierellomycetes</taxon>
        <taxon>Mortierellales</taxon>
        <taxon>Mortierellaceae</taxon>
        <taxon>Linnemannia</taxon>
    </lineage>
</organism>
<keyword evidence="3" id="KW-1185">Reference proteome</keyword>
<proteinExistence type="predicted"/>
<protein>
    <submittedName>
        <fullName evidence="2">Uncharacterized protein</fullName>
    </submittedName>
</protein>
<evidence type="ECO:0000313" key="3">
    <source>
        <dbReference type="Proteomes" id="UP001194696"/>
    </source>
</evidence>
<gene>
    <name evidence="2" type="ORF">BGZ96_010084</name>
</gene>
<evidence type="ECO:0000256" key="1">
    <source>
        <dbReference type="SAM" id="MobiDB-lite"/>
    </source>
</evidence>
<dbReference type="PROSITE" id="PS51257">
    <property type="entry name" value="PROKAR_LIPOPROTEIN"/>
    <property type="match status" value="1"/>
</dbReference>
<feature type="region of interest" description="Disordered" evidence="1">
    <location>
        <begin position="123"/>
        <end position="167"/>
    </location>
</feature>
<feature type="compositionally biased region" description="Low complexity" evidence="1">
    <location>
        <begin position="144"/>
        <end position="167"/>
    </location>
</feature>
<dbReference type="EMBL" id="JAAAIM010000064">
    <property type="protein sequence ID" value="KAG0296181.1"/>
    <property type="molecule type" value="Genomic_DNA"/>
</dbReference>